<dbReference type="PANTHER" id="PTHR43156:SF2">
    <property type="entry name" value="STAGE II SPORULATION PROTEIN E"/>
    <property type="match status" value="1"/>
</dbReference>
<dbReference type="Pfam" id="PF07228">
    <property type="entry name" value="SpoIIE"/>
    <property type="match status" value="1"/>
</dbReference>
<dbReference type="InterPro" id="IPR052016">
    <property type="entry name" value="Bact_Sigma-Reg"/>
</dbReference>
<protein>
    <submittedName>
        <fullName evidence="3">SpoIIE family protein phosphatase</fullName>
    </submittedName>
</protein>
<feature type="domain" description="PPM-type phosphatase" evidence="2">
    <location>
        <begin position="284"/>
        <end position="495"/>
    </location>
</feature>
<dbReference type="Proteomes" id="UP001198182">
    <property type="component" value="Unassembled WGS sequence"/>
</dbReference>
<reference evidence="3" key="1">
    <citation type="submission" date="2021-10" db="EMBL/GenBank/DDBJ databases">
        <title>Anaerobic single-cell dispensing facilitates the cultivation of human gut bacteria.</title>
        <authorList>
            <person name="Afrizal A."/>
        </authorList>
    </citation>
    <scope>NUCLEOTIDE SEQUENCE</scope>
    <source>
        <strain evidence="3">CLA-AA-H215</strain>
    </source>
</reference>
<dbReference type="GO" id="GO:0016791">
    <property type="term" value="F:phosphatase activity"/>
    <property type="evidence" value="ECO:0007669"/>
    <property type="project" value="TreeGrafter"/>
</dbReference>
<organism evidence="3 4">
    <name type="scientific">Hominifimenecus microfluidus</name>
    <dbReference type="NCBI Taxonomy" id="2885348"/>
    <lineage>
        <taxon>Bacteria</taxon>
        <taxon>Bacillati</taxon>
        <taxon>Bacillota</taxon>
        <taxon>Clostridia</taxon>
        <taxon>Lachnospirales</taxon>
        <taxon>Lachnospiraceae</taxon>
        <taxon>Hominifimenecus</taxon>
    </lineage>
</organism>
<gene>
    <name evidence="3" type="ORF">LKD81_12780</name>
</gene>
<sequence>MNVAGTVLLFCSVYLIGVWIGRIQAGGSRKALRKNMQWKNRYREHLTEMRLRSTADAFHGLSSAFRESGSRSFDRANREIAATALAETEKEICQPCGGCHLGKMQLQKDTYYLRYLMTAFGKNGRINTDDMPRIFNETCCEMPKYLDELNEELERSQVQIDWKKRFLESREVAALQFQEAENMLLAIASSGEEWEDVTEEWDAAVRRECRKLRLRLGRILVESDHRGHLQIHMILQTGSRRPVPSREIADAVGLALKRRFRVEENGKSMIGREAARVVLMEEPVYGVCLGVARAVGGGGDISGDNYSAMELPEGRYLLCLSDGMGSGAAACEESEAVVELTEQLMESGFSLEGTVKSINSVLLLREGEQCPATLDLHCLNLYTGDLSSRKQGAAATFIKRGEKVTVLESADMPIGWNRNVTGEESVSQLEKETFVVLVTDGVVEALPGTDKEEFLAEILRRVKGGNPQMMAEDILALAVGQEEPRDDMTVLVAAIQSRN</sequence>
<dbReference type="EMBL" id="JAJEQR010000041">
    <property type="protein sequence ID" value="MCC2231861.1"/>
    <property type="molecule type" value="Genomic_DNA"/>
</dbReference>
<evidence type="ECO:0000256" key="1">
    <source>
        <dbReference type="ARBA" id="ARBA00022801"/>
    </source>
</evidence>
<dbReference type="InterPro" id="IPR045768">
    <property type="entry name" value="SpoIIE_N"/>
</dbReference>
<keyword evidence="1" id="KW-0378">Hydrolase</keyword>
<name>A0AAE3EB90_9FIRM</name>
<dbReference type="SUPFAM" id="SSF81606">
    <property type="entry name" value="PP2C-like"/>
    <property type="match status" value="1"/>
</dbReference>
<comment type="caution">
    <text evidence="3">The sequence shown here is derived from an EMBL/GenBank/DDBJ whole genome shotgun (WGS) entry which is preliminary data.</text>
</comment>
<dbReference type="SMART" id="SM00331">
    <property type="entry name" value="PP2C_SIG"/>
    <property type="match status" value="1"/>
</dbReference>
<evidence type="ECO:0000259" key="2">
    <source>
        <dbReference type="SMART" id="SM00331"/>
    </source>
</evidence>
<evidence type="ECO:0000313" key="4">
    <source>
        <dbReference type="Proteomes" id="UP001198182"/>
    </source>
</evidence>
<dbReference type="InterPro" id="IPR036457">
    <property type="entry name" value="PPM-type-like_dom_sf"/>
</dbReference>
<dbReference type="InterPro" id="IPR001932">
    <property type="entry name" value="PPM-type_phosphatase-like_dom"/>
</dbReference>
<dbReference type="Pfam" id="PF19732">
    <property type="entry name" value="SpoIIE_N"/>
    <property type="match status" value="1"/>
</dbReference>
<dbReference type="RefSeq" id="WP_308454343.1">
    <property type="nucleotide sequence ID" value="NZ_JAJEQR010000041.1"/>
</dbReference>
<proteinExistence type="predicted"/>
<evidence type="ECO:0000313" key="3">
    <source>
        <dbReference type="EMBL" id="MCC2231861.1"/>
    </source>
</evidence>
<accession>A0AAE3EB90</accession>
<dbReference type="Gene3D" id="3.60.40.10">
    <property type="entry name" value="PPM-type phosphatase domain"/>
    <property type="match status" value="1"/>
</dbReference>
<dbReference type="AlphaFoldDB" id="A0AAE3EB90"/>
<dbReference type="PANTHER" id="PTHR43156">
    <property type="entry name" value="STAGE II SPORULATION PROTEIN E-RELATED"/>
    <property type="match status" value="1"/>
</dbReference>
<keyword evidence="4" id="KW-1185">Reference proteome</keyword>